<sequence>MALPETLAYVIHILFAGLVTGSVLFAAWTLPAVQGSLSSSARETFVSRLRMVSRSSALLLFATGGYMLSAFDYVPGDRLTGTGDGHLVLAMFVLWLAMTGVVEAASSKLADGEDASTLLYVAAGLAALVLADAGVLAAGGF</sequence>
<feature type="transmembrane region" description="Helical" evidence="1">
    <location>
        <begin position="117"/>
        <end position="138"/>
    </location>
</feature>
<evidence type="ECO:0000313" key="2">
    <source>
        <dbReference type="EMBL" id="MFC3476351.1"/>
    </source>
</evidence>
<reference evidence="2 3" key="1">
    <citation type="journal article" date="2019" name="Int. J. Syst. Evol. Microbiol.">
        <title>The Global Catalogue of Microorganisms (GCM) 10K type strain sequencing project: providing services to taxonomists for standard genome sequencing and annotation.</title>
        <authorList>
            <consortium name="The Broad Institute Genomics Platform"/>
            <consortium name="The Broad Institute Genome Sequencing Center for Infectious Disease"/>
            <person name="Wu L."/>
            <person name="Ma J."/>
        </authorList>
    </citation>
    <scope>NUCLEOTIDE SEQUENCE [LARGE SCALE GENOMIC DNA]</scope>
    <source>
        <strain evidence="2 3">CGMCC 1.12562</strain>
    </source>
</reference>
<dbReference type="AlphaFoldDB" id="A0ABD5NAX8"/>
<feature type="transmembrane region" description="Helical" evidence="1">
    <location>
        <begin position="6"/>
        <end position="30"/>
    </location>
</feature>
<name>A0ABD5NAX8_9EURY</name>
<protein>
    <recommendedName>
        <fullName evidence="4">Copper resistance protein D</fullName>
    </recommendedName>
</protein>
<comment type="caution">
    <text evidence="2">The sequence shown here is derived from an EMBL/GenBank/DDBJ whole genome shotgun (WGS) entry which is preliminary data.</text>
</comment>
<gene>
    <name evidence="2" type="ORF">ACFOKC_01295</name>
</gene>
<keyword evidence="3" id="KW-1185">Reference proteome</keyword>
<evidence type="ECO:0000313" key="3">
    <source>
        <dbReference type="Proteomes" id="UP001595660"/>
    </source>
</evidence>
<dbReference type="GeneID" id="69117740"/>
<keyword evidence="1" id="KW-0812">Transmembrane</keyword>
<keyword evidence="1" id="KW-1133">Transmembrane helix</keyword>
<feature type="transmembrane region" description="Helical" evidence="1">
    <location>
        <begin position="51"/>
        <end position="74"/>
    </location>
</feature>
<dbReference type="EMBL" id="JBHRWN010000002">
    <property type="protein sequence ID" value="MFC3476351.1"/>
    <property type="molecule type" value="Genomic_DNA"/>
</dbReference>
<dbReference type="Proteomes" id="UP001595660">
    <property type="component" value="Unassembled WGS sequence"/>
</dbReference>
<keyword evidence="1" id="KW-0472">Membrane</keyword>
<evidence type="ECO:0000256" key="1">
    <source>
        <dbReference type="SAM" id="Phobius"/>
    </source>
</evidence>
<evidence type="ECO:0008006" key="4">
    <source>
        <dbReference type="Google" id="ProtNLM"/>
    </source>
</evidence>
<feature type="transmembrane region" description="Helical" evidence="1">
    <location>
        <begin position="86"/>
        <end position="105"/>
    </location>
</feature>
<accession>A0ABD5NAX8</accession>
<dbReference type="RefSeq" id="WP_232572498.1">
    <property type="nucleotide sequence ID" value="NZ_CP089466.1"/>
</dbReference>
<proteinExistence type="predicted"/>
<organism evidence="2 3">
    <name type="scientific">Halobacterium litoreum</name>
    <dbReference type="NCBI Taxonomy" id="2039234"/>
    <lineage>
        <taxon>Archaea</taxon>
        <taxon>Methanobacteriati</taxon>
        <taxon>Methanobacteriota</taxon>
        <taxon>Stenosarchaea group</taxon>
        <taxon>Halobacteria</taxon>
        <taxon>Halobacteriales</taxon>
        <taxon>Halobacteriaceae</taxon>
        <taxon>Halobacterium</taxon>
    </lineage>
</organism>